<dbReference type="EMBL" id="RKHO01000001">
    <property type="protein sequence ID" value="ROR89971.1"/>
    <property type="molecule type" value="Genomic_DNA"/>
</dbReference>
<gene>
    <name evidence="4" type="ORF">EDD33_0802</name>
</gene>
<dbReference type="Pfam" id="PF26571">
    <property type="entry name" value="VldE"/>
    <property type="match status" value="1"/>
</dbReference>
<keyword evidence="2" id="KW-0732">Signal</keyword>
<proteinExistence type="predicted"/>
<keyword evidence="5" id="KW-1185">Reference proteome</keyword>
<feature type="chain" id="PRO_5018162586" description="ARB-07466-like C-terminal domain-containing protein" evidence="2">
    <location>
        <begin position="28"/>
        <end position="205"/>
    </location>
</feature>
<feature type="domain" description="ARB-07466-like C-terminal" evidence="3">
    <location>
        <begin position="56"/>
        <end position="153"/>
    </location>
</feature>
<organism evidence="4 5">
    <name type="scientific">Nocardioides aurantiacus</name>
    <dbReference type="NCBI Taxonomy" id="86796"/>
    <lineage>
        <taxon>Bacteria</taxon>
        <taxon>Bacillati</taxon>
        <taxon>Actinomycetota</taxon>
        <taxon>Actinomycetes</taxon>
        <taxon>Propionibacteriales</taxon>
        <taxon>Nocardioidaceae</taxon>
        <taxon>Nocardioides</taxon>
    </lineage>
</organism>
<evidence type="ECO:0000256" key="1">
    <source>
        <dbReference type="SAM" id="MobiDB-lite"/>
    </source>
</evidence>
<evidence type="ECO:0000259" key="3">
    <source>
        <dbReference type="Pfam" id="PF26571"/>
    </source>
</evidence>
<sequence length="205" mass="21906">MRRTVAPVLAALSAALLLVLAAPGAQAADPAPPPTTTTPPPVESYARYEPQTTCSPKAKPGTIAAQRWAVAAYGGRAGGISRACGGSLSEHKEGRAFDWTLDARKAGDRARAQRYLTALFATGPSGERAELARRMGVMYVIWNDRMYASYRQFAATAYVSSSCRGKPLSRCSATLRHRDHVHVSLSKAGGAGRTSWYVGRVARAR</sequence>
<feature type="signal peptide" evidence="2">
    <location>
        <begin position="1"/>
        <end position="27"/>
    </location>
</feature>
<protein>
    <recommendedName>
        <fullName evidence="3">ARB-07466-like C-terminal domain-containing protein</fullName>
    </recommendedName>
</protein>
<reference evidence="4 5" key="1">
    <citation type="submission" date="2018-11" db="EMBL/GenBank/DDBJ databases">
        <title>Sequencing the genomes of 1000 actinobacteria strains.</title>
        <authorList>
            <person name="Klenk H.-P."/>
        </authorList>
    </citation>
    <scope>NUCLEOTIDE SEQUENCE [LARGE SCALE GENOMIC DNA]</scope>
    <source>
        <strain evidence="4 5">DSM 12652</strain>
    </source>
</reference>
<evidence type="ECO:0000256" key="2">
    <source>
        <dbReference type="SAM" id="SignalP"/>
    </source>
</evidence>
<feature type="compositionally biased region" description="Pro residues" evidence="1">
    <location>
        <begin position="30"/>
        <end position="42"/>
    </location>
</feature>
<dbReference type="InterPro" id="IPR058593">
    <property type="entry name" value="ARB_07466-like_C"/>
</dbReference>
<dbReference type="Proteomes" id="UP000281738">
    <property type="component" value="Unassembled WGS sequence"/>
</dbReference>
<dbReference type="AlphaFoldDB" id="A0A3N2CR36"/>
<comment type="caution">
    <text evidence="4">The sequence shown here is derived from an EMBL/GenBank/DDBJ whole genome shotgun (WGS) entry which is preliminary data.</text>
</comment>
<feature type="region of interest" description="Disordered" evidence="1">
    <location>
        <begin position="25"/>
        <end position="59"/>
    </location>
</feature>
<evidence type="ECO:0000313" key="5">
    <source>
        <dbReference type="Proteomes" id="UP000281738"/>
    </source>
</evidence>
<evidence type="ECO:0000313" key="4">
    <source>
        <dbReference type="EMBL" id="ROR89971.1"/>
    </source>
</evidence>
<accession>A0A3N2CR36</accession>
<name>A0A3N2CR36_9ACTN</name>